<dbReference type="SMART" id="SM00530">
    <property type="entry name" value="HTH_XRE"/>
    <property type="match status" value="1"/>
</dbReference>
<gene>
    <name evidence="2" type="ORF">JOF28_001079</name>
</gene>
<dbReference type="PROSITE" id="PS50943">
    <property type="entry name" value="HTH_CROC1"/>
    <property type="match status" value="1"/>
</dbReference>
<name>A0A940T370_9MICO</name>
<proteinExistence type="predicted"/>
<dbReference type="SUPFAM" id="SSF47413">
    <property type="entry name" value="lambda repressor-like DNA-binding domains"/>
    <property type="match status" value="1"/>
</dbReference>
<dbReference type="Proteomes" id="UP000675163">
    <property type="component" value="Unassembled WGS sequence"/>
</dbReference>
<dbReference type="EMBL" id="JAFIDA010000001">
    <property type="protein sequence ID" value="MBP1325847.1"/>
    <property type="molecule type" value="Genomic_DNA"/>
</dbReference>
<feature type="domain" description="HTH cro/C1-type" evidence="1">
    <location>
        <begin position="7"/>
        <end position="63"/>
    </location>
</feature>
<dbReference type="AlphaFoldDB" id="A0A940T370"/>
<organism evidence="2 3">
    <name type="scientific">Leucobacter exalbidus</name>
    <dbReference type="NCBI Taxonomy" id="662960"/>
    <lineage>
        <taxon>Bacteria</taxon>
        <taxon>Bacillati</taxon>
        <taxon>Actinomycetota</taxon>
        <taxon>Actinomycetes</taxon>
        <taxon>Micrococcales</taxon>
        <taxon>Microbacteriaceae</taxon>
        <taxon>Leucobacter</taxon>
    </lineage>
</organism>
<dbReference type="InterPro" id="IPR010982">
    <property type="entry name" value="Lambda_DNA-bd_dom_sf"/>
</dbReference>
<reference evidence="2" key="1">
    <citation type="submission" date="2021-02" db="EMBL/GenBank/DDBJ databases">
        <title>Sequencing the genomes of 1000 actinobacteria strains.</title>
        <authorList>
            <person name="Klenk H.-P."/>
        </authorList>
    </citation>
    <scope>NUCLEOTIDE SEQUENCE</scope>
    <source>
        <strain evidence="2">DSM 22850</strain>
    </source>
</reference>
<evidence type="ECO:0000313" key="3">
    <source>
        <dbReference type="Proteomes" id="UP000675163"/>
    </source>
</evidence>
<dbReference type="RefSeq" id="WP_209704851.1">
    <property type="nucleotide sequence ID" value="NZ_JAFIDA010000001.1"/>
</dbReference>
<dbReference type="CDD" id="cd00093">
    <property type="entry name" value="HTH_XRE"/>
    <property type="match status" value="1"/>
</dbReference>
<protein>
    <submittedName>
        <fullName evidence="2">Transcriptional regulator with XRE-family HTH domain</fullName>
    </submittedName>
</protein>
<sequence length="302" mass="32100">MDAAAIVKRVRALRGITRKELAELANLSPSTVGRIERGEVDPTWGTLSRILSATGYQISGGTIVSAGDISALAAARPWISAILDALEESTRAYSPTLVSSTQEIAAAAARSNVKLNWPELWGSVLKNLTVSLSPFPNMTNEWWEHWQRAGWLKDGADTDDLVALAVSAGNAAKISRRSGIQRAVDAPGGWQSLARALSDADVNYAASGLVATRNDRSVANANLPVFYVEDPVDLGSRFSLSPAALGRGVLLIEASDGELDDVEAEEGIWFVPRSQAILDALAGSGREPDKAENELRKLLAAA</sequence>
<comment type="caution">
    <text evidence="2">The sequence shown here is derived from an EMBL/GenBank/DDBJ whole genome shotgun (WGS) entry which is preliminary data.</text>
</comment>
<dbReference type="Pfam" id="PF01381">
    <property type="entry name" value="HTH_3"/>
    <property type="match status" value="1"/>
</dbReference>
<keyword evidence="3" id="KW-1185">Reference proteome</keyword>
<dbReference type="InterPro" id="IPR001387">
    <property type="entry name" value="Cro/C1-type_HTH"/>
</dbReference>
<dbReference type="GO" id="GO:0003677">
    <property type="term" value="F:DNA binding"/>
    <property type="evidence" value="ECO:0007669"/>
    <property type="project" value="InterPro"/>
</dbReference>
<accession>A0A940T370</accession>
<evidence type="ECO:0000313" key="2">
    <source>
        <dbReference type="EMBL" id="MBP1325847.1"/>
    </source>
</evidence>
<dbReference type="Gene3D" id="1.10.260.40">
    <property type="entry name" value="lambda repressor-like DNA-binding domains"/>
    <property type="match status" value="1"/>
</dbReference>
<evidence type="ECO:0000259" key="1">
    <source>
        <dbReference type="PROSITE" id="PS50943"/>
    </source>
</evidence>